<dbReference type="HOGENOM" id="CLU_047036_3_0_1"/>
<keyword evidence="2 6" id="KW-0812">Transmembrane</keyword>
<protein>
    <recommendedName>
        <fullName evidence="7">Fatty acid hydroxylase domain-containing protein</fullName>
    </recommendedName>
</protein>
<evidence type="ECO:0000256" key="3">
    <source>
        <dbReference type="ARBA" id="ARBA00022989"/>
    </source>
</evidence>
<evidence type="ECO:0000313" key="8">
    <source>
        <dbReference type="EMBL" id="EPS41868.1"/>
    </source>
</evidence>
<evidence type="ECO:0000256" key="5">
    <source>
        <dbReference type="SAM" id="Coils"/>
    </source>
</evidence>
<keyword evidence="3 6" id="KW-1133">Transmembrane helix</keyword>
<dbReference type="InterPro" id="IPR050307">
    <property type="entry name" value="Sterol_Desaturase_Related"/>
</dbReference>
<reference evidence="9" key="2">
    <citation type="submission" date="2013-04" db="EMBL/GenBank/DDBJ databases">
        <title>Genomic mechanisms accounting for the adaptation to parasitism in nematode-trapping fungi.</title>
        <authorList>
            <person name="Ahren D.G."/>
        </authorList>
    </citation>
    <scope>NUCLEOTIDE SEQUENCE [LARGE SCALE GENOMIC DNA]</scope>
    <source>
        <strain evidence="9">CBS 200.50</strain>
    </source>
</reference>
<dbReference type="GO" id="GO:0016020">
    <property type="term" value="C:membrane"/>
    <property type="evidence" value="ECO:0007669"/>
    <property type="project" value="UniProtKB-SubCell"/>
</dbReference>
<evidence type="ECO:0000259" key="7">
    <source>
        <dbReference type="Pfam" id="PF04116"/>
    </source>
</evidence>
<comment type="subcellular location">
    <subcellularLocation>
        <location evidence="1">Membrane</location>
    </subcellularLocation>
</comment>
<dbReference type="OMA" id="GPGLWYN"/>
<evidence type="ECO:0000256" key="4">
    <source>
        <dbReference type="ARBA" id="ARBA00023136"/>
    </source>
</evidence>
<dbReference type="GO" id="GO:0000248">
    <property type="term" value="F:C-5 sterol desaturase activity"/>
    <property type="evidence" value="ECO:0007669"/>
    <property type="project" value="EnsemblFungi"/>
</dbReference>
<keyword evidence="4 6" id="KW-0472">Membrane</keyword>
<dbReference type="GO" id="GO:0006696">
    <property type="term" value="P:ergosterol biosynthetic process"/>
    <property type="evidence" value="ECO:0007669"/>
    <property type="project" value="EnsemblFungi"/>
</dbReference>
<dbReference type="STRING" id="1284197.S8BR19"/>
<name>S8BR19_DACHA</name>
<dbReference type="EMBL" id="AQGS01000143">
    <property type="protein sequence ID" value="EPS41868.1"/>
    <property type="molecule type" value="Genomic_DNA"/>
</dbReference>
<proteinExistence type="predicted"/>
<dbReference type="PANTHER" id="PTHR11863">
    <property type="entry name" value="STEROL DESATURASE"/>
    <property type="match status" value="1"/>
</dbReference>
<feature type="coiled-coil region" evidence="5">
    <location>
        <begin position="316"/>
        <end position="343"/>
    </location>
</feature>
<organism evidence="8 9">
    <name type="scientific">Dactylellina haptotyla (strain CBS 200.50)</name>
    <name type="common">Nematode-trapping fungus</name>
    <name type="synonym">Monacrosporium haptotylum</name>
    <dbReference type="NCBI Taxonomy" id="1284197"/>
    <lineage>
        <taxon>Eukaryota</taxon>
        <taxon>Fungi</taxon>
        <taxon>Dikarya</taxon>
        <taxon>Ascomycota</taxon>
        <taxon>Pezizomycotina</taxon>
        <taxon>Orbiliomycetes</taxon>
        <taxon>Orbiliales</taxon>
        <taxon>Orbiliaceae</taxon>
        <taxon>Dactylellina</taxon>
    </lineage>
</organism>
<comment type="caution">
    <text evidence="8">The sequence shown here is derived from an EMBL/GenBank/DDBJ whole genome shotgun (WGS) entry which is preliminary data.</text>
</comment>
<evidence type="ECO:0000313" key="9">
    <source>
        <dbReference type="Proteomes" id="UP000015100"/>
    </source>
</evidence>
<dbReference type="GO" id="GO:0005506">
    <property type="term" value="F:iron ion binding"/>
    <property type="evidence" value="ECO:0007669"/>
    <property type="project" value="InterPro"/>
</dbReference>
<dbReference type="Pfam" id="PF04116">
    <property type="entry name" value="FA_hydroxylase"/>
    <property type="match status" value="1"/>
</dbReference>
<dbReference type="InterPro" id="IPR006694">
    <property type="entry name" value="Fatty_acid_hydroxylase"/>
</dbReference>
<dbReference type="OrthoDB" id="6354873at2759"/>
<dbReference type="eggNOG" id="KOG0872">
    <property type="taxonomic scope" value="Eukaryota"/>
</dbReference>
<dbReference type="AlphaFoldDB" id="S8BR19"/>
<dbReference type="Proteomes" id="UP000015100">
    <property type="component" value="Unassembled WGS sequence"/>
</dbReference>
<feature type="domain" description="Fatty acid hydroxylase" evidence="7">
    <location>
        <begin position="180"/>
        <end position="305"/>
    </location>
</feature>
<reference evidence="8 9" key="1">
    <citation type="journal article" date="2013" name="PLoS Genet.">
        <title>Genomic mechanisms accounting for the adaptation to parasitism in nematode-trapping fungi.</title>
        <authorList>
            <person name="Meerupati T."/>
            <person name="Andersson K.M."/>
            <person name="Friman E."/>
            <person name="Kumar D."/>
            <person name="Tunlid A."/>
            <person name="Ahren D."/>
        </authorList>
    </citation>
    <scope>NUCLEOTIDE SEQUENCE [LARGE SCALE GENOMIC DNA]</scope>
    <source>
        <strain evidence="8 9">CBS 200.50</strain>
    </source>
</reference>
<feature type="transmembrane region" description="Helical" evidence="6">
    <location>
        <begin position="89"/>
        <end position="115"/>
    </location>
</feature>
<keyword evidence="9" id="KW-1185">Reference proteome</keyword>
<accession>S8BR19</accession>
<gene>
    <name evidence="8" type="ORF">H072_4184</name>
</gene>
<evidence type="ECO:0000256" key="1">
    <source>
        <dbReference type="ARBA" id="ARBA00004370"/>
    </source>
</evidence>
<feature type="transmembrane region" description="Helical" evidence="6">
    <location>
        <begin position="174"/>
        <end position="194"/>
    </location>
</feature>
<sequence length="361" mass="41925">MDIVLSLCDTLFLDRFYATVLPASKISSSPDVFVYANQTDSGYNSSRIPSSVEGYSLISAIQLDQMIGLLPGKYASLSVLARDDPARQFFSLFVITWFFGCLLYFVSSTLSYIFVFDKDTFKHPKFLKNQIRQEIWVSVKSHPGMSLLTAPFFLAEVRGWTLLFDNANDYGRFYFYFQFPLFLMFTDGLIYLIHRGLHHPSIYRYLHKSHHKWIMPSPYASHAFHPVDGWAQSLPYHLFPFILPLWKYASVGLFVFVNIWTVMIHDGEYVANSPIINGAACHTMHHLYFNYNYGQFTTLWDRLGGSYRPPNLELFYKETKMSKAEVEKQVKEMEQMVKEVEGDDSFREYAATDGSEVRKRK</sequence>
<evidence type="ECO:0000256" key="2">
    <source>
        <dbReference type="ARBA" id="ARBA00022692"/>
    </source>
</evidence>
<keyword evidence="5" id="KW-0175">Coiled coil</keyword>
<evidence type="ECO:0000256" key="6">
    <source>
        <dbReference type="SAM" id="Phobius"/>
    </source>
</evidence>
<dbReference type="GO" id="GO:0005788">
    <property type="term" value="C:endoplasmic reticulum lumen"/>
    <property type="evidence" value="ECO:0007669"/>
    <property type="project" value="EnsemblFungi"/>
</dbReference>